<accession>A0A645GP45</accession>
<feature type="region of interest" description="Disordered" evidence="1">
    <location>
        <begin position="119"/>
        <end position="147"/>
    </location>
</feature>
<sequence>MLKNRSTLTSDAPEDEVYNYLNIWVGNGGYGSDENNLENATICFKVEKSWIQDKNISQSSIILNRYNNKTWNGLPTSYLKEDGKYLYFTAKTPGFSPFAVTGKAKITENNIPSSLDEAVDHTQNNAGNTTANMEQAPEKTQSSNTSGEEDLSASDYLIAFVIVCLLCVLGVFVLKME</sequence>
<keyword evidence="2" id="KW-0472">Membrane</keyword>
<organism evidence="3">
    <name type="scientific">bioreactor metagenome</name>
    <dbReference type="NCBI Taxonomy" id="1076179"/>
    <lineage>
        <taxon>unclassified sequences</taxon>
        <taxon>metagenomes</taxon>
        <taxon>ecological metagenomes</taxon>
    </lineage>
</organism>
<evidence type="ECO:0000256" key="1">
    <source>
        <dbReference type="SAM" id="MobiDB-lite"/>
    </source>
</evidence>
<keyword evidence="2" id="KW-1133">Transmembrane helix</keyword>
<gene>
    <name evidence="3" type="ORF">SDC9_176080</name>
</gene>
<reference evidence="3" key="1">
    <citation type="submission" date="2019-08" db="EMBL/GenBank/DDBJ databases">
        <authorList>
            <person name="Kucharzyk K."/>
            <person name="Murdoch R.W."/>
            <person name="Higgins S."/>
            <person name="Loffler F."/>
        </authorList>
    </citation>
    <scope>NUCLEOTIDE SEQUENCE</scope>
</reference>
<protein>
    <recommendedName>
        <fullName evidence="4">PGF-pre-PGF domain-containing protein</fullName>
    </recommendedName>
</protein>
<proteinExistence type="predicted"/>
<feature type="compositionally biased region" description="Polar residues" evidence="1">
    <location>
        <begin position="121"/>
        <end position="146"/>
    </location>
</feature>
<keyword evidence="2" id="KW-0812">Transmembrane</keyword>
<dbReference type="EMBL" id="VSSQ01078999">
    <property type="protein sequence ID" value="MPN28637.1"/>
    <property type="molecule type" value="Genomic_DNA"/>
</dbReference>
<dbReference type="NCBIfam" id="TIGR04213">
    <property type="entry name" value="PGF_pre_PGF"/>
    <property type="match status" value="1"/>
</dbReference>
<dbReference type="InterPro" id="IPR026453">
    <property type="entry name" value="PGF_pre_PGF"/>
</dbReference>
<feature type="transmembrane region" description="Helical" evidence="2">
    <location>
        <begin position="156"/>
        <end position="174"/>
    </location>
</feature>
<evidence type="ECO:0008006" key="4">
    <source>
        <dbReference type="Google" id="ProtNLM"/>
    </source>
</evidence>
<name>A0A645GP45_9ZZZZ</name>
<dbReference type="AlphaFoldDB" id="A0A645GP45"/>
<evidence type="ECO:0000256" key="2">
    <source>
        <dbReference type="SAM" id="Phobius"/>
    </source>
</evidence>
<evidence type="ECO:0000313" key="3">
    <source>
        <dbReference type="EMBL" id="MPN28637.1"/>
    </source>
</evidence>
<comment type="caution">
    <text evidence="3">The sequence shown here is derived from an EMBL/GenBank/DDBJ whole genome shotgun (WGS) entry which is preliminary data.</text>
</comment>